<name>A0A972H191_9BACL</name>
<comment type="caution">
    <text evidence="1">The sequence shown here is derived from an EMBL/GenBank/DDBJ whole genome shotgun (WGS) entry which is preliminary data.</text>
</comment>
<dbReference type="AlphaFoldDB" id="A0A972H191"/>
<sequence>MAWAKQQTVQVGDWVSGTSLLDEKFIGYLEAITGNGKVMVYVTQSDHDEAVGEWVEATLSKLEKLDDYVPNEVNDLQSLMDLALMTRDQAWFNELAAALRIAQEKTAHRSAGKGKHYGNGSGSWAGRVRID</sequence>
<evidence type="ECO:0000313" key="2">
    <source>
        <dbReference type="Proteomes" id="UP000641588"/>
    </source>
</evidence>
<keyword evidence="2" id="KW-1185">Reference proteome</keyword>
<gene>
    <name evidence="1" type="ORF">GC093_34885</name>
</gene>
<reference evidence="1" key="1">
    <citation type="submission" date="2019-10" db="EMBL/GenBank/DDBJ databases">
        <title>Description of Paenibacillus glebae sp. nov.</title>
        <authorList>
            <person name="Carlier A."/>
            <person name="Qi S."/>
        </authorList>
    </citation>
    <scope>NUCLEOTIDE SEQUENCE</scope>
    <source>
        <strain evidence="1">LMG 31456</strain>
    </source>
</reference>
<protein>
    <recommendedName>
        <fullName evidence="3">IDEAL domain-containing protein</fullName>
    </recommendedName>
</protein>
<accession>A0A972H191</accession>
<organism evidence="1 2">
    <name type="scientific">Paenibacillus foliorum</name>
    <dbReference type="NCBI Taxonomy" id="2654974"/>
    <lineage>
        <taxon>Bacteria</taxon>
        <taxon>Bacillati</taxon>
        <taxon>Bacillota</taxon>
        <taxon>Bacilli</taxon>
        <taxon>Bacillales</taxon>
        <taxon>Paenibacillaceae</taxon>
        <taxon>Paenibacillus</taxon>
    </lineage>
</organism>
<evidence type="ECO:0008006" key="3">
    <source>
        <dbReference type="Google" id="ProtNLM"/>
    </source>
</evidence>
<dbReference type="EMBL" id="WHOD01000135">
    <property type="protein sequence ID" value="NOU98369.1"/>
    <property type="molecule type" value="Genomic_DNA"/>
</dbReference>
<dbReference type="Proteomes" id="UP000641588">
    <property type="component" value="Unassembled WGS sequence"/>
</dbReference>
<evidence type="ECO:0000313" key="1">
    <source>
        <dbReference type="EMBL" id="NOU98369.1"/>
    </source>
</evidence>
<proteinExistence type="predicted"/>
<dbReference type="RefSeq" id="WP_171656626.1">
    <property type="nucleotide sequence ID" value="NZ_WHOD01000135.1"/>
</dbReference>